<accession>A0A1H9FC29</accession>
<dbReference type="OrthoDB" id="5678128at2"/>
<name>A0A1H9FC29_9LACT</name>
<dbReference type="AlphaFoldDB" id="A0A1H9FC29"/>
<gene>
    <name evidence="1" type="ORF">SAMN04488558_1092</name>
</gene>
<organism evidence="1 2">
    <name type="scientific">Ignavigranum ruoffiae</name>
    <dbReference type="NCBI Taxonomy" id="89093"/>
    <lineage>
        <taxon>Bacteria</taxon>
        <taxon>Bacillati</taxon>
        <taxon>Bacillota</taxon>
        <taxon>Bacilli</taxon>
        <taxon>Lactobacillales</taxon>
        <taxon>Aerococcaceae</taxon>
        <taxon>Ignavigranum</taxon>
    </lineage>
</organism>
<evidence type="ECO:0000313" key="2">
    <source>
        <dbReference type="Proteomes" id="UP000198833"/>
    </source>
</evidence>
<dbReference type="RefSeq" id="WP_092572317.1">
    <property type="nucleotide sequence ID" value="NZ_FOEN01000009.1"/>
</dbReference>
<sequence>MNRINARKKIIKNQKYEEYWKITLAFTDFYSDQFVNTLRLIIDHIDKYNLSNQTISQLKDKQSSRVNESVVHYKELVKTISKVYQVDDKSGATTRKQINTYIKLGFIKPYLRGYVDAAKEYIKPNQTRDNRQRLFSDTVYEYSSFNCSVTNDDSDVRNVKFLVNTLLNSDSKVLEMNDLIGMMFINIRSLKRNYAKKKEIVAGFRMTKQIDFKERKYNQMSHFRSVLRNLTFIKCIGKKEDFKIALLEDAKTYLPNEGSTSRDAYRFMLMKKAVYEESIKIYGHPISWLSKSKQEGLVVSHIYPSAIALKNWEIDKAYDPNNALLLLPGDEDQYFDKNKMTFDQSGRPIFSDFVREDFREYVIENNIRLDQEIYNSKRKEYMLKHNAIFNNKT</sequence>
<proteinExistence type="predicted"/>
<evidence type="ECO:0000313" key="1">
    <source>
        <dbReference type="EMBL" id="SEQ35484.1"/>
    </source>
</evidence>
<dbReference type="EMBL" id="FOEN01000009">
    <property type="protein sequence ID" value="SEQ35484.1"/>
    <property type="molecule type" value="Genomic_DNA"/>
</dbReference>
<keyword evidence="2" id="KW-1185">Reference proteome</keyword>
<dbReference type="STRING" id="89093.SAMN04488558_1092"/>
<dbReference type="Proteomes" id="UP000198833">
    <property type="component" value="Unassembled WGS sequence"/>
</dbReference>
<protein>
    <submittedName>
        <fullName evidence="1">Uncharacterized protein</fullName>
    </submittedName>
</protein>
<reference evidence="1 2" key="1">
    <citation type="submission" date="2016-10" db="EMBL/GenBank/DDBJ databases">
        <authorList>
            <person name="de Groot N.N."/>
        </authorList>
    </citation>
    <scope>NUCLEOTIDE SEQUENCE [LARGE SCALE GENOMIC DNA]</scope>
    <source>
        <strain evidence="1 2">DSM 15695</strain>
    </source>
</reference>